<dbReference type="GO" id="GO:0005351">
    <property type="term" value="F:carbohydrate:proton symporter activity"/>
    <property type="evidence" value="ECO:0007669"/>
    <property type="project" value="TreeGrafter"/>
</dbReference>
<reference evidence="8 9" key="1">
    <citation type="submission" date="2017-03" db="EMBL/GenBank/DDBJ databases">
        <title>Genomes of endolithic fungi from Antarctica.</title>
        <authorList>
            <person name="Coleine C."/>
            <person name="Masonjones S."/>
            <person name="Stajich J.E."/>
        </authorList>
    </citation>
    <scope>NUCLEOTIDE SEQUENCE [LARGE SCALE GENOMIC DNA]</scope>
    <source>
        <strain evidence="8 9">CCFEE 5184</strain>
    </source>
</reference>
<dbReference type="OrthoDB" id="648861at2759"/>
<dbReference type="PROSITE" id="PS00217">
    <property type="entry name" value="SUGAR_TRANSPORT_2"/>
    <property type="match status" value="1"/>
</dbReference>
<organism evidence="8 9">
    <name type="scientific">Friedmanniomyces simplex</name>
    <dbReference type="NCBI Taxonomy" id="329884"/>
    <lineage>
        <taxon>Eukaryota</taxon>
        <taxon>Fungi</taxon>
        <taxon>Dikarya</taxon>
        <taxon>Ascomycota</taxon>
        <taxon>Pezizomycotina</taxon>
        <taxon>Dothideomycetes</taxon>
        <taxon>Dothideomycetidae</taxon>
        <taxon>Mycosphaerellales</taxon>
        <taxon>Teratosphaeriaceae</taxon>
        <taxon>Friedmanniomyces</taxon>
    </lineage>
</organism>
<accession>A0A4U0XRK4</accession>
<dbReference type="PANTHER" id="PTHR48022">
    <property type="entry name" value="PLASTIDIC GLUCOSE TRANSPORTER 4"/>
    <property type="match status" value="1"/>
</dbReference>
<dbReference type="InterPro" id="IPR036259">
    <property type="entry name" value="MFS_trans_sf"/>
</dbReference>
<dbReference type="Proteomes" id="UP000309340">
    <property type="component" value="Unassembled WGS sequence"/>
</dbReference>
<dbReference type="InterPro" id="IPR005828">
    <property type="entry name" value="MFS_sugar_transport-like"/>
</dbReference>
<dbReference type="InterPro" id="IPR050360">
    <property type="entry name" value="MFS_Sugar_Transporters"/>
</dbReference>
<dbReference type="PROSITE" id="PS50850">
    <property type="entry name" value="MFS"/>
    <property type="match status" value="1"/>
</dbReference>
<evidence type="ECO:0000256" key="6">
    <source>
        <dbReference type="SAM" id="Phobius"/>
    </source>
</evidence>
<evidence type="ECO:0000256" key="2">
    <source>
        <dbReference type="ARBA" id="ARBA00010992"/>
    </source>
</evidence>
<name>A0A4U0XRK4_9PEZI</name>
<dbReference type="GO" id="GO:0016020">
    <property type="term" value="C:membrane"/>
    <property type="evidence" value="ECO:0007669"/>
    <property type="project" value="UniProtKB-SubCell"/>
</dbReference>
<feature type="transmembrane region" description="Helical" evidence="6">
    <location>
        <begin position="166"/>
        <end position="185"/>
    </location>
</feature>
<keyword evidence="3 6" id="KW-0812">Transmembrane</keyword>
<evidence type="ECO:0000259" key="7">
    <source>
        <dbReference type="PROSITE" id="PS50850"/>
    </source>
</evidence>
<dbReference type="InterPro" id="IPR020846">
    <property type="entry name" value="MFS_dom"/>
</dbReference>
<gene>
    <name evidence="8" type="ORF">B0A55_04787</name>
</gene>
<comment type="subcellular location">
    <subcellularLocation>
        <location evidence="1">Membrane</location>
        <topology evidence="1">Multi-pass membrane protein</topology>
    </subcellularLocation>
</comment>
<dbReference type="STRING" id="329884.A0A4U0XRK4"/>
<keyword evidence="5 6" id="KW-0472">Membrane</keyword>
<protein>
    <recommendedName>
        <fullName evidence="7">Major facilitator superfamily (MFS) profile domain-containing protein</fullName>
    </recommendedName>
</protein>
<comment type="caution">
    <text evidence="8">The sequence shown here is derived from an EMBL/GenBank/DDBJ whole genome shotgun (WGS) entry which is preliminary data.</text>
</comment>
<proteinExistence type="inferred from homology"/>
<evidence type="ECO:0000313" key="9">
    <source>
        <dbReference type="Proteomes" id="UP000309340"/>
    </source>
</evidence>
<comment type="similarity">
    <text evidence="2">Belongs to the major facilitator superfamily. Sugar transporter (TC 2.A.1.1) family.</text>
</comment>
<dbReference type="PANTHER" id="PTHR48022:SF5">
    <property type="entry name" value="ALPHA-GLUCOSIDES PERMEASE MPH2-RELATED"/>
    <property type="match status" value="1"/>
</dbReference>
<evidence type="ECO:0000256" key="1">
    <source>
        <dbReference type="ARBA" id="ARBA00004141"/>
    </source>
</evidence>
<dbReference type="InterPro" id="IPR005829">
    <property type="entry name" value="Sugar_transporter_CS"/>
</dbReference>
<evidence type="ECO:0000256" key="5">
    <source>
        <dbReference type="ARBA" id="ARBA00023136"/>
    </source>
</evidence>
<feature type="transmembrane region" description="Helical" evidence="6">
    <location>
        <begin position="140"/>
        <end position="160"/>
    </location>
</feature>
<evidence type="ECO:0000313" key="8">
    <source>
        <dbReference type="EMBL" id="TKA78238.1"/>
    </source>
</evidence>
<keyword evidence="4 6" id="KW-1133">Transmembrane helix</keyword>
<feature type="domain" description="Major facilitator superfamily (MFS) profile" evidence="7">
    <location>
        <begin position="61"/>
        <end position="497"/>
    </location>
</feature>
<dbReference type="AlphaFoldDB" id="A0A4U0XRK4"/>
<dbReference type="SUPFAM" id="SSF103473">
    <property type="entry name" value="MFS general substrate transporter"/>
    <property type="match status" value="1"/>
</dbReference>
<dbReference type="EMBL" id="NAJQ01000117">
    <property type="protein sequence ID" value="TKA78238.1"/>
    <property type="molecule type" value="Genomic_DNA"/>
</dbReference>
<keyword evidence="9" id="KW-1185">Reference proteome</keyword>
<evidence type="ECO:0000256" key="4">
    <source>
        <dbReference type="ARBA" id="ARBA00022989"/>
    </source>
</evidence>
<dbReference type="Pfam" id="PF00083">
    <property type="entry name" value="Sugar_tr"/>
    <property type="match status" value="1"/>
</dbReference>
<dbReference type="Gene3D" id="1.20.1250.20">
    <property type="entry name" value="MFS general substrate transporter like domains"/>
    <property type="match status" value="1"/>
</dbReference>
<evidence type="ECO:0000256" key="3">
    <source>
        <dbReference type="ARBA" id="ARBA00022692"/>
    </source>
</evidence>
<sequence length="800" mass="88487">MIELVAIPSPRHSEDSMDSKAEQKPMIAQRDLLSNAEDATDKEHNLTLFKAIKLYPKAIAWSAIMSASLIMDGYDLKLIGSLFAQPAFQKSFGHRQPNGTYQVSAPWQTGLNNGSNVGQMFGLLIAGVLAERFGFRKTMMGALVAVPCLIFIQFFASSLAQLQIGQILLGVPLGIFQTVSCVYAMEVVPICLRAYLTGFVSECWQIGQLLATCILRGTLHMDVPWAYRVPFAVQWFWPIPLLIAVILAPESPWWLVQQNRIEDAKCSVVRLTSAEEDREFDVGKNVALMVLTTEHEREANSGLSYLSCFRGTDLRRTIIVIGCYIVTVTTGSTVRATQPNTHYANNTSPVETPSTSVRSPSVISSLISQDIYLCTTIDLLAASEGSATPSLTYFHQAVESPFITPFDAANWVVFKERVIEMASYSSVVASAASAVQELYQARKICLPNSKALSLHSVACETFEKAVESGEVGDDFDLILMIAFLLAVFEMLVPQHTSRGPLAQSHGALVSQLETWHCNKHAHTPLSIRLAAWLLVSHAAARRSGNPGLLSGMVHDILDGACSIYPQLPPLDAGPRVPLSDHLISTLSEPLFVFYLRLQLLSTRVADLSHYHRSRTTGADQEEVSVLMSSLQGRIEALWQHRPRLMRSPPGELRAQLAPTVAEPLILLATLCSLTYYTELVEIGRNLSDSQRASPEARVLMAKAREIVSSPDCGAGLDDGGRPYVHHAYFRALFLYAIESFDEADTRWAVAHMRQIKDPVCYSEFFATFAEGLAEEQRAKGRRVTTKWWCWRVFGVTPPYL</sequence>